<accession>A0A1B2E4U2</accession>
<keyword evidence="2" id="KW-0547">Nucleotide-binding</keyword>
<dbReference type="SUPFAM" id="SSF52540">
    <property type="entry name" value="P-loop containing nucleoside triphosphate hydrolases"/>
    <property type="match status" value="1"/>
</dbReference>
<dbReference type="PANTHER" id="PTHR42711:SF19">
    <property type="entry name" value="DOXORUBICIN RESISTANCE ATP-BINDING PROTEIN DRRA"/>
    <property type="match status" value="1"/>
</dbReference>
<sequence length="294" mass="32268">MQKYAVEIQGLYKRFGSQQVLDGIDLKVPEGSVLALLGPNGAGKTTLVNIMSTLVTPDAGTLHINGYDVSREREKVQQSISLTGQFAAVDEVLTAEENLRMICRLSGLTAAESRIRSAELLEYFDLAPARSKRAGTFSGGMKRRLDLAISLVVPKPVLFLDEPTTGLDTRSRRSLWDMILQLKRQGITIVLTTQYLEEADQLADRIAVLDGGHIVAEGSPEELKSRVGGEVLELRNADDEVIHRMPTSGSIGDVASALQELMRQLPAETRVGLHSPKMDEVFIALTEKRMEEIV</sequence>
<reference evidence="5" key="1">
    <citation type="submission" date="2016-08" db="EMBL/GenBank/DDBJ databases">
        <title>Complete Genome Seqeunce of Paenibacillus sp. nov. IHBB 9852 from high altitute lake of Indian trans-Himalayas.</title>
        <authorList>
            <person name="Kiran S."/>
            <person name="Swarnkar M.K."/>
            <person name="Rana A."/>
            <person name="Tewari R."/>
            <person name="Gulati A."/>
        </authorList>
    </citation>
    <scope>NUCLEOTIDE SEQUENCE [LARGE SCALE GENOMIC DNA]</scope>
    <source>
        <strain evidence="5">IHBB 9852</strain>
    </source>
</reference>
<proteinExistence type="predicted"/>
<dbReference type="SMART" id="SM00382">
    <property type="entry name" value="AAA"/>
    <property type="match status" value="1"/>
</dbReference>
<dbReference type="InterPro" id="IPR003593">
    <property type="entry name" value="AAA+_ATPase"/>
</dbReference>
<dbReference type="PANTHER" id="PTHR42711">
    <property type="entry name" value="ABC TRANSPORTER ATP-BINDING PROTEIN"/>
    <property type="match status" value="1"/>
</dbReference>
<dbReference type="InterPro" id="IPR003439">
    <property type="entry name" value="ABC_transporter-like_ATP-bd"/>
</dbReference>
<dbReference type="InterPro" id="IPR017871">
    <property type="entry name" value="ABC_transporter-like_CS"/>
</dbReference>
<keyword evidence="1" id="KW-0813">Transport</keyword>
<dbReference type="AlphaFoldDB" id="A0A1B2E4U2"/>
<evidence type="ECO:0000256" key="1">
    <source>
        <dbReference type="ARBA" id="ARBA00022448"/>
    </source>
</evidence>
<dbReference type="Gene3D" id="3.40.50.300">
    <property type="entry name" value="P-loop containing nucleotide triphosphate hydrolases"/>
    <property type="match status" value="1"/>
</dbReference>
<evidence type="ECO:0000259" key="4">
    <source>
        <dbReference type="PROSITE" id="PS50893"/>
    </source>
</evidence>
<dbReference type="GO" id="GO:0005524">
    <property type="term" value="F:ATP binding"/>
    <property type="evidence" value="ECO:0007669"/>
    <property type="project" value="UniProtKB-KW"/>
</dbReference>
<dbReference type="PROSITE" id="PS00211">
    <property type="entry name" value="ABC_TRANSPORTER_1"/>
    <property type="match status" value="1"/>
</dbReference>
<dbReference type="Pfam" id="PF00005">
    <property type="entry name" value="ABC_tran"/>
    <property type="match status" value="1"/>
</dbReference>
<evidence type="ECO:0000256" key="3">
    <source>
        <dbReference type="ARBA" id="ARBA00022840"/>
    </source>
</evidence>
<evidence type="ECO:0000313" key="5">
    <source>
        <dbReference type="EMBL" id="ANY74994.1"/>
    </source>
</evidence>
<dbReference type="GO" id="GO:0016887">
    <property type="term" value="F:ATP hydrolysis activity"/>
    <property type="evidence" value="ECO:0007669"/>
    <property type="project" value="InterPro"/>
</dbReference>
<evidence type="ECO:0000256" key="2">
    <source>
        <dbReference type="ARBA" id="ARBA00022741"/>
    </source>
</evidence>
<dbReference type="RefSeq" id="WP_099478740.1">
    <property type="nucleotide sequence ID" value="NZ_CP016809.1"/>
</dbReference>
<name>A0A1B2E4U2_9BACL</name>
<dbReference type="PROSITE" id="PS50893">
    <property type="entry name" value="ABC_TRANSPORTER_2"/>
    <property type="match status" value="1"/>
</dbReference>
<dbReference type="InterPro" id="IPR050763">
    <property type="entry name" value="ABC_transporter_ATP-binding"/>
</dbReference>
<gene>
    <name evidence="5" type="ORF">BBD41_21850</name>
</gene>
<dbReference type="InterPro" id="IPR027417">
    <property type="entry name" value="P-loop_NTPase"/>
</dbReference>
<feature type="domain" description="ABC transporter" evidence="4">
    <location>
        <begin position="6"/>
        <end position="236"/>
    </location>
</feature>
<keyword evidence="3 5" id="KW-0067">ATP-binding</keyword>
<organism evidence="5">
    <name type="scientific">Paenibacillus ihbetae</name>
    <dbReference type="NCBI Taxonomy" id="1870820"/>
    <lineage>
        <taxon>Bacteria</taxon>
        <taxon>Bacillati</taxon>
        <taxon>Bacillota</taxon>
        <taxon>Bacilli</taxon>
        <taxon>Bacillales</taxon>
        <taxon>Paenibacillaceae</taxon>
        <taxon>Paenibacillus</taxon>
    </lineage>
</organism>
<dbReference type="KEGG" id="pib:BBD41_21850"/>
<dbReference type="EMBL" id="CP016809">
    <property type="protein sequence ID" value="ANY74994.1"/>
    <property type="molecule type" value="Genomic_DNA"/>
</dbReference>
<protein>
    <submittedName>
        <fullName evidence="5">ABC transporter ATP-binding protein</fullName>
    </submittedName>
</protein>